<dbReference type="Proteomes" id="UP000039865">
    <property type="component" value="Unassembled WGS sequence"/>
</dbReference>
<sequence length="307" mass="36801">MNREATLIVSKKPISDSNISDYVQSWQLKKNLPYQLPYCLTQKFTIKNFKLIGIKNQREITEILDFDYILYEEFQEMFISKDTKKLFVKFQNSRCLLYQFQKESNSSNRVKLEFIRNIHDFPSEFIDDQIFNDLPHFFSPNFLRYVTLDSSKTQFLIKDFDTGLVLYQIPQDLMRVESGQNLLFIIYRFIFIDDETFKIVSEDGIEKLVHIDNGFQQLGFNYIPFFNEIDEMDYKIAPYYLFQPSYFDTIYLIKQSYQNYKSLYLLEGKQKLNQIVPHMFKLENSGDSSITSFSFAHWSLIEYMKNQ</sequence>
<gene>
    <name evidence="1" type="primary">Contig13539.g14448</name>
    <name evidence="1" type="ORF">STYLEM_19801</name>
</gene>
<organism evidence="1 2">
    <name type="scientific">Stylonychia lemnae</name>
    <name type="common">Ciliate</name>
    <dbReference type="NCBI Taxonomy" id="5949"/>
    <lineage>
        <taxon>Eukaryota</taxon>
        <taxon>Sar</taxon>
        <taxon>Alveolata</taxon>
        <taxon>Ciliophora</taxon>
        <taxon>Intramacronucleata</taxon>
        <taxon>Spirotrichea</taxon>
        <taxon>Stichotrichia</taxon>
        <taxon>Sporadotrichida</taxon>
        <taxon>Oxytrichidae</taxon>
        <taxon>Stylonychinae</taxon>
        <taxon>Stylonychia</taxon>
    </lineage>
</organism>
<dbReference type="EMBL" id="CCKQ01018676">
    <property type="protein sequence ID" value="CDW90656.1"/>
    <property type="molecule type" value="Genomic_DNA"/>
</dbReference>
<keyword evidence="2" id="KW-1185">Reference proteome</keyword>
<evidence type="ECO:0000313" key="2">
    <source>
        <dbReference type="Proteomes" id="UP000039865"/>
    </source>
</evidence>
<accession>A0A078B8V3</accession>
<dbReference type="AlphaFoldDB" id="A0A078B8V3"/>
<reference evidence="1 2" key="1">
    <citation type="submission" date="2014-06" db="EMBL/GenBank/DDBJ databases">
        <authorList>
            <person name="Swart Estienne"/>
        </authorList>
    </citation>
    <scope>NUCLEOTIDE SEQUENCE [LARGE SCALE GENOMIC DNA]</scope>
    <source>
        <strain evidence="1 2">130c</strain>
    </source>
</reference>
<protein>
    <submittedName>
        <fullName evidence="1">Uncharacterized protein</fullName>
    </submittedName>
</protein>
<evidence type="ECO:0000313" key="1">
    <source>
        <dbReference type="EMBL" id="CDW90656.1"/>
    </source>
</evidence>
<dbReference type="InParanoid" id="A0A078B8V3"/>
<proteinExistence type="predicted"/>
<name>A0A078B8V3_STYLE</name>